<comment type="caution">
    <text evidence="1">The sequence shown here is derived from an EMBL/GenBank/DDBJ whole genome shotgun (WGS) entry which is preliminary data.</text>
</comment>
<accession>A0A2V3A4G6</accession>
<protein>
    <submittedName>
        <fullName evidence="1">Uncharacterized protein</fullName>
    </submittedName>
</protein>
<gene>
    <name evidence="1" type="ORF">DFO73_101160</name>
</gene>
<reference evidence="1 2" key="1">
    <citation type="submission" date="2018-05" db="EMBL/GenBank/DDBJ databases">
        <title>Freshwater and sediment microbial communities from various areas in North America, analyzing microbe dynamics in response to fracking.</title>
        <authorList>
            <person name="Lamendella R."/>
        </authorList>
    </citation>
    <scope>NUCLEOTIDE SEQUENCE [LARGE SCALE GENOMIC DNA]</scope>
    <source>
        <strain evidence="1 2">15_TX</strain>
    </source>
</reference>
<dbReference type="OrthoDB" id="2679997at2"/>
<dbReference type="RefSeq" id="WP_110062885.1">
    <property type="nucleotide sequence ID" value="NZ_QGTW01000001.1"/>
</dbReference>
<organism evidence="1 2">
    <name type="scientific">Cytobacillus oceanisediminis</name>
    <dbReference type="NCBI Taxonomy" id="665099"/>
    <lineage>
        <taxon>Bacteria</taxon>
        <taxon>Bacillati</taxon>
        <taxon>Bacillota</taxon>
        <taxon>Bacilli</taxon>
        <taxon>Bacillales</taxon>
        <taxon>Bacillaceae</taxon>
        <taxon>Cytobacillus</taxon>
    </lineage>
</organism>
<sequence>MFWKKKEQEYTEGLAWFGYAVMLPDMDEDEVEITVIGNLTIKNTGTSTLNNPIICIRIKPPQDVRLGGKIGSVSHTALMIDGTHAEAWHYIHDDWKDRTLESGEHWLKPNQCNKLEPDGILTFSNELRVSTEKKEKFVIVEGFFYCDEIQKGIPALNNITINF</sequence>
<dbReference type="EMBL" id="QGTW01000001">
    <property type="protein sequence ID" value="PWW31902.1"/>
    <property type="molecule type" value="Genomic_DNA"/>
</dbReference>
<dbReference type="AlphaFoldDB" id="A0A2V3A4G6"/>
<name>A0A2V3A4G6_9BACI</name>
<proteinExistence type="predicted"/>
<evidence type="ECO:0000313" key="2">
    <source>
        <dbReference type="Proteomes" id="UP000247150"/>
    </source>
</evidence>
<dbReference type="Proteomes" id="UP000247150">
    <property type="component" value="Unassembled WGS sequence"/>
</dbReference>
<evidence type="ECO:0000313" key="1">
    <source>
        <dbReference type="EMBL" id="PWW31902.1"/>
    </source>
</evidence>